<dbReference type="NCBIfam" id="TIGR01181">
    <property type="entry name" value="dTDP_gluc_dehyt"/>
    <property type="match status" value="1"/>
</dbReference>
<evidence type="ECO:0000256" key="3">
    <source>
        <dbReference type="ARBA" id="ARBA00008178"/>
    </source>
</evidence>
<dbReference type="InterPro" id="IPR005888">
    <property type="entry name" value="dTDP_Gluc_deHydtase"/>
</dbReference>
<dbReference type="Proteomes" id="UP001589836">
    <property type="component" value="Unassembled WGS sequence"/>
</dbReference>
<dbReference type="Pfam" id="PF16363">
    <property type="entry name" value="GDP_Man_Dehyd"/>
    <property type="match status" value="1"/>
</dbReference>
<evidence type="ECO:0000256" key="6">
    <source>
        <dbReference type="ARBA" id="ARBA00023027"/>
    </source>
</evidence>
<evidence type="ECO:0000256" key="2">
    <source>
        <dbReference type="ARBA" id="ARBA00001911"/>
    </source>
</evidence>
<keyword evidence="7 9" id="KW-0456">Lyase</keyword>
<evidence type="ECO:0000256" key="1">
    <source>
        <dbReference type="ARBA" id="ARBA00001539"/>
    </source>
</evidence>
<gene>
    <name evidence="9" type="primary">rfbB</name>
    <name evidence="9" type="ORF">ACFFGV_13300</name>
</gene>
<keyword evidence="10" id="KW-1185">Reference proteome</keyword>
<proteinExistence type="inferred from homology"/>
<comment type="cofactor">
    <cofactor evidence="2">
        <name>NAD(+)</name>
        <dbReference type="ChEBI" id="CHEBI:57540"/>
    </cofactor>
</comment>
<evidence type="ECO:0000313" key="9">
    <source>
        <dbReference type="EMBL" id="MFC0524546.1"/>
    </source>
</evidence>
<dbReference type="RefSeq" id="WP_377348623.1">
    <property type="nucleotide sequence ID" value="NZ_JBHLTP010000011.1"/>
</dbReference>
<dbReference type="EC" id="4.2.1.46" evidence="4"/>
<dbReference type="CDD" id="cd05246">
    <property type="entry name" value="dTDP_GD_SDR_e"/>
    <property type="match status" value="1"/>
</dbReference>
<feature type="domain" description="NAD(P)-binding" evidence="8">
    <location>
        <begin position="6"/>
        <end position="307"/>
    </location>
</feature>
<sequence>MKNRLLVTGGAGFIGSNFISYMLEHTDYYITNIDSLTYASNRHILDEFQPNPRYTFMKGDISKPEDIAAVTKDSYEWVINFAAESHVDRSIEDALPFLQSNIMGTYQLLEAVRKGAISNMIQISTDEVYGSLAWSDDAFTEQTPIAPNNPYSASKASADLLVSSYVNTHQAPVIISRCSNNFGPMQNKEKFIPTIILNAMKDERIPLYGAGTNMRDWLYVEDHCRAIFNIMKNGEMGEVYNIGGNEELTNYDVLNLILKKLGKDESLIKYVDDRKGHDLRYAMNYSKVLHTLGWKPSVSFEEGIEKTIAWYTSQKR</sequence>
<evidence type="ECO:0000256" key="5">
    <source>
        <dbReference type="ARBA" id="ARBA00016977"/>
    </source>
</evidence>
<comment type="similarity">
    <text evidence="3">Belongs to the NAD(P)-dependent epimerase/dehydratase family. dTDP-glucose dehydratase subfamily.</text>
</comment>
<dbReference type="InterPro" id="IPR036291">
    <property type="entry name" value="NAD(P)-bd_dom_sf"/>
</dbReference>
<dbReference type="Gene3D" id="3.90.25.10">
    <property type="entry name" value="UDP-galactose 4-epimerase, domain 1"/>
    <property type="match status" value="1"/>
</dbReference>
<evidence type="ECO:0000313" key="10">
    <source>
        <dbReference type="Proteomes" id="UP001589836"/>
    </source>
</evidence>
<evidence type="ECO:0000256" key="4">
    <source>
        <dbReference type="ARBA" id="ARBA00011990"/>
    </source>
</evidence>
<dbReference type="Gene3D" id="3.40.50.720">
    <property type="entry name" value="NAD(P)-binding Rossmann-like Domain"/>
    <property type="match status" value="1"/>
</dbReference>
<dbReference type="InterPro" id="IPR016040">
    <property type="entry name" value="NAD(P)-bd_dom"/>
</dbReference>
<comment type="caution">
    <text evidence="9">The sequence shown here is derived from an EMBL/GenBank/DDBJ whole genome shotgun (WGS) entry which is preliminary data.</text>
</comment>
<keyword evidence="6" id="KW-0520">NAD</keyword>
<dbReference type="GO" id="GO:0008460">
    <property type="term" value="F:dTDP-glucose 4,6-dehydratase activity"/>
    <property type="evidence" value="ECO:0007669"/>
    <property type="project" value="UniProtKB-EC"/>
</dbReference>
<dbReference type="SUPFAM" id="SSF51735">
    <property type="entry name" value="NAD(P)-binding Rossmann-fold domains"/>
    <property type="match status" value="1"/>
</dbReference>
<comment type="catalytic activity">
    <reaction evidence="1">
        <text>dTDP-alpha-D-glucose = dTDP-4-dehydro-6-deoxy-alpha-D-glucose + H2O</text>
        <dbReference type="Rhea" id="RHEA:17221"/>
        <dbReference type="ChEBI" id="CHEBI:15377"/>
        <dbReference type="ChEBI" id="CHEBI:57477"/>
        <dbReference type="ChEBI" id="CHEBI:57649"/>
        <dbReference type="EC" id="4.2.1.46"/>
    </reaction>
</comment>
<organism evidence="9 10">
    <name type="scientific">Pontibacillus salicampi</name>
    <dbReference type="NCBI Taxonomy" id="1449801"/>
    <lineage>
        <taxon>Bacteria</taxon>
        <taxon>Bacillati</taxon>
        <taxon>Bacillota</taxon>
        <taxon>Bacilli</taxon>
        <taxon>Bacillales</taxon>
        <taxon>Bacillaceae</taxon>
        <taxon>Pontibacillus</taxon>
    </lineage>
</organism>
<dbReference type="EMBL" id="JBHLTP010000011">
    <property type="protein sequence ID" value="MFC0524546.1"/>
    <property type="molecule type" value="Genomic_DNA"/>
</dbReference>
<evidence type="ECO:0000259" key="8">
    <source>
        <dbReference type="Pfam" id="PF16363"/>
    </source>
</evidence>
<reference evidence="9 10" key="1">
    <citation type="submission" date="2024-09" db="EMBL/GenBank/DDBJ databases">
        <authorList>
            <person name="Sun Q."/>
            <person name="Mori K."/>
        </authorList>
    </citation>
    <scope>NUCLEOTIDE SEQUENCE [LARGE SCALE GENOMIC DNA]</scope>
    <source>
        <strain evidence="9 10">NCAIM B.02529</strain>
    </source>
</reference>
<evidence type="ECO:0000256" key="7">
    <source>
        <dbReference type="ARBA" id="ARBA00023239"/>
    </source>
</evidence>
<name>A0ABV6LQ59_9BACI</name>
<dbReference type="PANTHER" id="PTHR43000">
    <property type="entry name" value="DTDP-D-GLUCOSE 4,6-DEHYDRATASE-RELATED"/>
    <property type="match status" value="1"/>
</dbReference>
<accession>A0ABV6LQ59</accession>
<protein>
    <recommendedName>
        <fullName evidence="5">dTDP-glucose 4,6-dehydratase</fullName>
        <ecNumber evidence="4">4.2.1.46</ecNumber>
    </recommendedName>
</protein>